<dbReference type="RefSeq" id="YP_009800614.1">
    <property type="nucleotide sequence ID" value="NC_047956.1"/>
</dbReference>
<evidence type="ECO:0000313" key="2">
    <source>
        <dbReference type="Proteomes" id="UP000247252"/>
    </source>
</evidence>
<proteinExistence type="predicted"/>
<dbReference type="InterPro" id="IPR029060">
    <property type="entry name" value="PIN-like_dom_sf"/>
</dbReference>
<dbReference type="GO" id="GO:0004527">
    <property type="term" value="F:exonuclease activity"/>
    <property type="evidence" value="ECO:0007669"/>
    <property type="project" value="UniProtKB-KW"/>
</dbReference>
<organism evidence="1 2">
    <name type="scientific">Pseudomonas phage Achelous</name>
    <dbReference type="NCBI Taxonomy" id="2163982"/>
    <lineage>
        <taxon>Viruses</taxon>
        <taxon>Duplodnaviria</taxon>
        <taxon>Heunggongvirae</taxon>
        <taxon>Uroviricota</taxon>
        <taxon>Caudoviricetes</taxon>
        <taxon>Autographivirales</taxon>
        <taxon>Autosignataviridae</taxon>
        <taxon>Colwellvirinae</taxon>
        <taxon>Nerthusvirus</taxon>
        <taxon>Nerthusvirus achelous</taxon>
        <taxon>Uliginvirus achelous</taxon>
    </lineage>
</organism>
<dbReference type="Proteomes" id="UP000247252">
    <property type="component" value="Segment"/>
</dbReference>
<dbReference type="KEGG" id="vg:54991115"/>
<keyword evidence="1" id="KW-0269">Exonuclease</keyword>
<dbReference type="Gene3D" id="3.40.50.1010">
    <property type="entry name" value="5'-nuclease"/>
    <property type="match status" value="1"/>
</dbReference>
<dbReference type="InterPro" id="IPR036279">
    <property type="entry name" value="5-3_exonuclease_C_sf"/>
</dbReference>
<dbReference type="EMBL" id="MH113814">
    <property type="protein sequence ID" value="AWD90696.1"/>
    <property type="molecule type" value="Genomic_DNA"/>
</dbReference>
<accession>A0A2S1GMU5</accession>
<keyword evidence="1" id="KW-0540">Nuclease</keyword>
<dbReference type="SUPFAM" id="SSF88723">
    <property type="entry name" value="PIN domain-like"/>
    <property type="match status" value="1"/>
</dbReference>
<evidence type="ECO:0000313" key="1">
    <source>
        <dbReference type="EMBL" id="AWD90696.1"/>
    </source>
</evidence>
<sequence>MYTIIIIIMSSLLEVMMTDGFNYGGDIAEHDVHFKQWPTTGNMTALVDADLLPYQIGYAIAAHYSLSYTQAVFSVEQGYYDSLRDTPQYAEAWEMLCKELNAWVTAAGCDSALLFITNSAKNFRLDIAFTEDYKGQRNPEKPPFFHQLKADLIDKLNAIISDGEEADDLISIAVWDAARALDVVPGSPEHRAFCNTVVCSSDKDSCITGGWHYDPRKQVKRFIDTLGGLEPKTKINEVNDYANWPLVKGEPVSPEHPGPYDMWTRGAKAGTVKTKRVLLGRKESVSITDLKGTGLKFFYAQLIIGDDADNYKGIPGKGPTYAFDLLDKCTSHKELYETVLSAYKAHYGAGLHTAVNFRGGSTQLTAYQRMLEQGRLAWMQTYKGELWRGKSHCPSGEDSVWTE</sequence>
<protein>
    <submittedName>
        <fullName evidence="1">Exonuclease-like protein</fullName>
    </submittedName>
</protein>
<dbReference type="SUPFAM" id="SSF47807">
    <property type="entry name" value="5' to 3' exonuclease, C-terminal subdomain"/>
    <property type="match status" value="1"/>
</dbReference>
<dbReference type="GeneID" id="54991115"/>
<reference evidence="1 2" key="1">
    <citation type="submission" date="2018-03" db="EMBL/GenBank/DDBJ databases">
        <title>Phage therapy in agriculture - a green tech approach to combat plant pathogenic bacteria.</title>
        <authorList>
            <person name="Carstens A.B."/>
            <person name="Djurhuus A.M."/>
            <person name="Hansen L.H."/>
        </authorList>
    </citation>
    <scope>NUCLEOTIDE SEQUENCE [LARGE SCALE GENOMIC DNA]</scope>
</reference>
<dbReference type="Gene3D" id="1.10.150.20">
    <property type="entry name" value="5' to 3' exonuclease, C-terminal subdomain"/>
    <property type="match status" value="1"/>
</dbReference>
<keyword evidence="1" id="KW-0378">Hydrolase</keyword>
<name>A0A2S1GMU5_9CAUD</name>
<keyword evidence="2" id="KW-1185">Reference proteome</keyword>